<name>A0ABU7E735_9TELE</name>
<organism evidence="1 2">
    <name type="scientific">Characodon lateralis</name>
    <dbReference type="NCBI Taxonomy" id="208331"/>
    <lineage>
        <taxon>Eukaryota</taxon>
        <taxon>Metazoa</taxon>
        <taxon>Chordata</taxon>
        <taxon>Craniata</taxon>
        <taxon>Vertebrata</taxon>
        <taxon>Euteleostomi</taxon>
        <taxon>Actinopterygii</taxon>
        <taxon>Neopterygii</taxon>
        <taxon>Teleostei</taxon>
        <taxon>Neoteleostei</taxon>
        <taxon>Acanthomorphata</taxon>
        <taxon>Ovalentaria</taxon>
        <taxon>Atherinomorphae</taxon>
        <taxon>Cyprinodontiformes</taxon>
        <taxon>Goodeidae</taxon>
        <taxon>Characodon</taxon>
    </lineage>
</organism>
<gene>
    <name evidence="1" type="ORF">CHARACLAT_033652</name>
</gene>
<dbReference type="InterPro" id="IPR027267">
    <property type="entry name" value="AH/BAR_dom_sf"/>
</dbReference>
<sequence>RVGFYISTFRSVTSLEAKFHREISLVCRELYEVMTKLGEQHSDKIFTIQGAPR</sequence>
<dbReference type="PRINTS" id="PR01252">
    <property type="entry name" value="AMPHIPHYSIN1"/>
</dbReference>
<evidence type="ECO:0000313" key="2">
    <source>
        <dbReference type="Proteomes" id="UP001352852"/>
    </source>
</evidence>
<feature type="non-terminal residue" evidence="1">
    <location>
        <position position="1"/>
    </location>
</feature>
<dbReference type="PANTHER" id="PTHR46514:SF2">
    <property type="entry name" value="AMPHIPHYSIN"/>
    <property type="match status" value="1"/>
</dbReference>
<comment type="caution">
    <text evidence="1">The sequence shown here is derived from an EMBL/GenBank/DDBJ whole genome shotgun (WGS) entry which is preliminary data.</text>
</comment>
<dbReference type="Proteomes" id="UP001352852">
    <property type="component" value="Unassembled WGS sequence"/>
</dbReference>
<dbReference type="Gene3D" id="1.20.1270.60">
    <property type="entry name" value="Arfaptin homology (AH) domain/BAR domain"/>
    <property type="match status" value="1"/>
</dbReference>
<dbReference type="InterPro" id="IPR003005">
    <property type="entry name" value="Amphiphysin"/>
</dbReference>
<dbReference type="InterPro" id="IPR003017">
    <property type="entry name" value="Amphiphysin_1"/>
</dbReference>
<accession>A0ABU7E735</accession>
<dbReference type="EMBL" id="JAHUTJ010048848">
    <property type="protein sequence ID" value="MED6282580.1"/>
    <property type="molecule type" value="Genomic_DNA"/>
</dbReference>
<protein>
    <submittedName>
        <fullName evidence="1">Uncharacterized protein</fullName>
    </submittedName>
</protein>
<reference evidence="1 2" key="1">
    <citation type="submission" date="2021-06" db="EMBL/GenBank/DDBJ databases">
        <authorList>
            <person name="Palmer J.M."/>
        </authorList>
    </citation>
    <scope>NUCLEOTIDE SEQUENCE [LARGE SCALE GENOMIC DNA]</scope>
    <source>
        <strain evidence="1 2">CL_MEX2019</strain>
        <tissue evidence="1">Muscle</tissue>
    </source>
</reference>
<proteinExistence type="predicted"/>
<evidence type="ECO:0000313" key="1">
    <source>
        <dbReference type="EMBL" id="MED6282580.1"/>
    </source>
</evidence>
<keyword evidence="2" id="KW-1185">Reference proteome</keyword>
<dbReference type="PANTHER" id="PTHR46514">
    <property type="entry name" value="AMPHIPHYSIN"/>
    <property type="match status" value="1"/>
</dbReference>